<keyword evidence="1" id="KW-0732">Signal</keyword>
<dbReference type="Pfam" id="PF01395">
    <property type="entry name" value="PBP_GOBP"/>
    <property type="match status" value="1"/>
</dbReference>
<protein>
    <submittedName>
        <fullName evidence="2">OBP34</fullName>
    </submittedName>
</protein>
<accession>A0A8F9RZH4</accession>
<sequence>MKTFVIALIVLMIQEIIAGPEDVICRQKIGITFEESSDFLQRAKIPEIRDQMDQKYKCFVLCLMEEMNILDGCSYQLELGKQRVSEMGLAKLIPILDSCKDSSVGSEPCDCGYNVFKCVLDGMMAMEEQ</sequence>
<proteinExistence type="evidence at transcript level"/>
<organism evidence="2">
    <name type="scientific">Eupeodes corollae</name>
    <dbReference type="NCBI Taxonomy" id="290404"/>
    <lineage>
        <taxon>Eukaryota</taxon>
        <taxon>Metazoa</taxon>
        <taxon>Ecdysozoa</taxon>
        <taxon>Arthropoda</taxon>
        <taxon>Hexapoda</taxon>
        <taxon>Insecta</taxon>
        <taxon>Pterygota</taxon>
        <taxon>Neoptera</taxon>
        <taxon>Endopterygota</taxon>
        <taxon>Diptera</taxon>
        <taxon>Brachycera</taxon>
        <taxon>Muscomorpha</taxon>
        <taxon>Syrphoidea</taxon>
        <taxon>Syrphidae</taxon>
        <taxon>Syrphinae</taxon>
        <taxon>Syrphini</taxon>
        <taxon>Eupeodes</taxon>
        <taxon>Eupeodes</taxon>
    </lineage>
</organism>
<reference evidence="2" key="1">
    <citation type="submission" date="2020-06" db="EMBL/GenBank/DDBJ databases">
        <authorList>
            <person name="Jia H.R."/>
        </authorList>
    </citation>
    <scope>NUCLEOTIDE SEQUENCE</scope>
</reference>
<dbReference type="Gene3D" id="1.10.238.20">
    <property type="entry name" value="Pheromone/general odorant binding protein domain"/>
    <property type="match status" value="1"/>
</dbReference>
<dbReference type="SMART" id="SM00708">
    <property type="entry name" value="PhBP"/>
    <property type="match status" value="1"/>
</dbReference>
<dbReference type="CDD" id="cd23992">
    <property type="entry name" value="PBP_GOBP"/>
    <property type="match status" value="1"/>
</dbReference>
<feature type="signal peptide" evidence="1">
    <location>
        <begin position="1"/>
        <end position="18"/>
    </location>
</feature>
<evidence type="ECO:0000256" key="1">
    <source>
        <dbReference type="SAM" id="SignalP"/>
    </source>
</evidence>
<dbReference type="SUPFAM" id="SSF47565">
    <property type="entry name" value="Insect pheromone/odorant-binding proteins"/>
    <property type="match status" value="1"/>
</dbReference>
<dbReference type="EMBL" id="MT585344">
    <property type="protein sequence ID" value="QYL00057.1"/>
    <property type="molecule type" value="mRNA"/>
</dbReference>
<dbReference type="GO" id="GO:0005549">
    <property type="term" value="F:odorant binding"/>
    <property type="evidence" value="ECO:0007669"/>
    <property type="project" value="InterPro"/>
</dbReference>
<dbReference type="AlphaFoldDB" id="A0A8F9RZH4"/>
<name>A0A8F9RZH4_9MUSC</name>
<feature type="chain" id="PRO_5034970623" evidence="1">
    <location>
        <begin position="19"/>
        <end position="129"/>
    </location>
</feature>
<evidence type="ECO:0000313" key="2">
    <source>
        <dbReference type="EMBL" id="QYL00057.1"/>
    </source>
</evidence>
<dbReference type="InterPro" id="IPR036728">
    <property type="entry name" value="PBP_GOBP_sf"/>
</dbReference>
<dbReference type="InterPro" id="IPR006170">
    <property type="entry name" value="PBP/GOBP"/>
</dbReference>